<evidence type="ECO:0000313" key="5">
    <source>
        <dbReference type="Proteomes" id="UP001596208"/>
    </source>
</evidence>
<dbReference type="Pfam" id="PF06386">
    <property type="entry name" value="GvpL_GvpF"/>
    <property type="match status" value="1"/>
</dbReference>
<organism evidence="4 5">
    <name type="scientific">Streptomyces mutomycini</name>
    <dbReference type="NCBI Taxonomy" id="284036"/>
    <lineage>
        <taxon>Bacteria</taxon>
        <taxon>Bacillati</taxon>
        <taxon>Actinomycetota</taxon>
        <taxon>Actinomycetes</taxon>
        <taxon>Kitasatosporales</taxon>
        <taxon>Streptomycetaceae</taxon>
        <taxon>Streptomyces</taxon>
    </lineage>
</organism>
<protein>
    <submittedName>
        <fullName evidence="4">GvpL/GvpF family gas vesicle protein</fullName>
    </submittedName>
</protein>
<reference evidence="5" key="1">
    <citation type="journal article" date="2019" name="Int. J. Syst. Evol. Microbiol.">
        <title>The Global Catalogue of Microorganisms (GCM) 10K type strain sequencing project: providing services to taxonomists for standard genome sequencing and annotation.</title>
        <authorList>
            <consortium name="The Broad Institute Genomics Platform"/>
            <consortium name="The Broad Institute Genome Sequencing Center for Infectious Disease"/>
            <person name="Wu L."/>
            <person name="Ma J."/>
        </authorList>
    </citation>
    <scope>NUCLEOTIDE SEQUENCE [LARGE SCALE GENOMIC DNA]</scope>
    <source>
        <strain evidence="5">CGMCC 4.1721</strain>
    </source>
</reference>
<evidence type="ECO:0000256" key="1">
    <source>
        <dbReference type="ARBA" id="ARBA00022987"/>
    </source>
</evidence>
<name>A0ABW0AZG8_9ACTN</name>
<dbReference type="InterPro" id="IPR009430">
    <property type="entry name" value="GvpL/GvpF"/>
</dbReference>
<accession>A0ABW0AZG8</accession>
<keyword evidence="5" id="KW-1185">Reference proteome</keyword>
<dbReference type="EMBL" id="JBHSKI010000002">
    <property type="protein sequence ID" value="MFC5170356.1"/>
    <property type="molecule type" value="Genomic_DNA"/>
</dbReference>
<dbReference type="Proteomes" id="UP001596208">
    <property type="component" value="Unassembled WGS sequence"/>
</dbReference>
<evidence type="ECO:0000313" key="4">
    <source>
        <dbReference type="EMBL" id="MFC5170356.1"/>
    </source>
</evidence>
<sequence>MTAEMDPATDGAMSYVYAVGRAGTPVETALAGRQGLEGTPLRTVRAGDLVALVSSVPSASYGAEGVQAQMEDLGRLEVLARTHHAVVEAAYEHATVLPMRLATVYLGDGRVREMLGEREPEFSALLARLEGHVELGVKVYADPREAVAVSSREAEADTTDRPGRAYLQRRRAQQQNHRATYRAAGAVAAGVSDRVAGIAEAHVTHRPQQGELTEAAGENIVNDAYLVHGTRAGAFRAALAGLGDDVPGVRVEITGPWAPYSFATPPEAGGGEPR</sequence>
<dbReference type="RefSeq" id="WP_234351761.1">
    <property type="nucleotide sequence ID" value="NZ_JBFADZ010000012.1"/>
</dbReference>
<evidence type="ECO:0000256" key="2">
    <source>
        <dbReference type="ARBA" id="ARBA00035108"/>
    </source>
</evidence>
<gene>
    <name evidence="4" type="ORF">ACFPRK_07075</name>
</gene>
<dbReference type="PANTHER" id="PTHR36852">
    <property type="entry name" value="PROTEIN GVPL 2"/>
    <property type="match status" value="1"/>
</dbReference>
<evidence type="ECO:0000256" key="3">
    <source>
        <dbReference type="ARBA" id="ARBA00035643"/>
    </source>
</evidence>
<keyword evidence="1" id="KW-0304">Gas vesicle</keyword>
<dbReference type="PANTHER" id="PTHR36852:SF1">
    <property type="entry name" value="PROTEIN GVPL 2"/>
    <property type="match status" value="1"/>
</dbReference>
<comment type="caution">
    <text evidence="4">The sequence shown here is derived from an EMBL/GenBank/DDBJ whole genome shotgun (WGS) entry which is preliminary data.</text>
</comment>
<comment type="subcellular location">
    <subcellularLocation>
        <location evidence="2">Gas vesicle</location>
    </subcellularLocation>
</comment>
<proteinExistence type="inferred from homology"/>
<comment type="similarity">
    <text evidence="3">Belongs to the gas vesicle GvpF/GvpL family.</text>
</comment>